<evidence type="ECO:0000313" key="7">
    <source>
        <dbReference type="EMBL" id="GDY58023.1"/>
    </source>
</evidence>
<feature type="DNA-binding region" description="H-T-H motif" evidence="4">
    <location>
        <begin position="28"/>
        <end position="47"/>
    </location>
</feature>
<dbReference type="SUPFAM" id="SSF46689">
    <property type="entry name" value="Homeodomain-like"/>
    <property type="match status" value="1"/>
</dbReference>
<dbReference type="Pfam" id="PF00440">
    <property type="entry name" value="TetR_N"/>
    <property type="match status" value="1"/>
</dbReference>
<dbReference type="InterPro" id="IPR023772">
    <property type="entry name" value="DNA-bd_HTH_TetR-type_CS"/>
</dbReference>
<organism evidence="7 8">
    <name type="scientific">Streptomyces violaceusniger</name>
    <dbReference type="NCBI Taxonomy" id="68280"/>
    <lineage>
        <taxon>Bacteria</taxon>
        <taxon>Bacillati</taxon>
        <taxon>Actinomycetota</taxon>
        <taxon>Actinomycetes</taxon>
        <taxon>Kitasatosporales</taxon>
        <taxon>Streptomycetaceae</taxon>
        <taxon>Streptomyces</taxon>
        <taxon>Streptomyces violaceusniger group</taxon>
    </lineage>
</organism>
<evidence type="ECO:0000256" key="4">
    <source>
        <dbReference type="PROSITE-ProRule" id="PRU00335"/>
    </source>
</evidence>
<dbReference type="PROSITE" id="PS50977">
    <property type="entry name" value="HTH_TETR_2"/>
    <property type="match status" value="1"/>
</dbReference>
<evidence type="ECO:0000256" key="2">
    <source>
        <dbReference type="ARBA" id="ARBA00023125"/>
    </source>
</evidence>
<dbReference type="PROSITE" id="PS01081">
    <property type="entry name" value="HTH_TETR_1"/>
    <property type="match status" value="1"/>
</dbReference>
<evidence type="ECO:0000313" key="8">
    <source>
        <dbReference type="Proteomes" id="UP000301309"/>
    </source>
</evidence>
<dbReference type="InterPro" id="IPR050109">
    <property type="entry name" value="HTH-type_TetR-like_transc_reg"/>
</dbReference>
<dbReference type="InterPro" id="IPR001647">
    <property type="entry name" value="HTH_TetR"/>
</dbReference>
<dbReference type="AlphaFoldDB" id="A0A4D4LIY9"/>
<comment type="caution">
    <text evidence="7">The sequence shown here is derived from an EMBL/GenBank/DDBJ whole genome shotgun (WGS) entry which is preliminary data.</text>
</comment>
<dbReference type="InterPro" id="IPR041478">
    <property type="entry name" value="TetR_C_27"/>
</dbReference>
<gene>
    <name evidence="7" type="ORF">SVIO_086460</name>
</gene>
<evidence type="ECO:0000256" key="1">
    <source>
        <dbReference type="ARBA" id="ARBA00023015"/>
    </source>
</evidence>
<accession>A0A4D4LIY9</accession>
<proteinExistence type="predicted"/>
<dbReference type="GO" id="GO:0003700">
    <property type="term" value="F:DNA-binding transcription factor activity"/>
    <property type="evidence" value="ECO:0007669"/>
    <property type="project" value="TreeGrafter"/>
</dbReference>
<protein>
    <submittedName>
        <fullName evidence="7">TetR family transcriptional regulator</fullName>
    </submittedName>
</protein>
<evidence type="ECO:0000259" key="6">
    <source>
        <dbReference type="PROSITE" id="PS50977"/>
    </source>
</evidence>
<dbReference type="PANTHER" id="PTHR30055">
    <property type="entry name" value="HTH-TYPE TRANSCRIPTIONAL REGULATOR RUTR"/>
    <property type="match status" value="1"/>
</dbReference>
<dbReference type="InterPro" id="IPR036271">
    <property type="entry name" value="Tet_transcr_reg_TetR-rel_C_sf"/>
</dbReference>
<dbReference type="GO" id="GO:0000976">
    <property type="term" value="F:transcription cis-regulatory region binding"/>
    <property type="evidence" value="ECO:0007669"/>
    <property type="project" value="TreeGrafter"/>
</dbReference>
<keyword evidence="8" id="KW-1185">Reference proteome</keyword>
<keyword evidence="2 4" id="KW-0238">DNA-binding</keyword>
<feature type="domain" description="HTH tetR-type" evidence="6">
    <location>
        <begin position="5"/>
        <end position="65"/>
    </location>
</feature>
<keyword evidence="3" id="KW-0804">Transcription</keyword>
<evidence type="ECO:0000256" key="3">
    <source>
        <dbReference type="ARBA" id="ARBA00023163"/>
    </source>
</evidence>
<name>A0A4D4LIY9_STRVO</name>
<dbReference type="Proteomes" id="UP000301309">
    <property type="component" value="Unassembled WGS sequence"/>
</dbReference>
<evidence type="ECO:0000256" key="5">
    <source>
        <dbReference type="SAM" id="MobiDB-lite"/>
    </source>
</evidence>
<feature type="region of interest" description="Disordered" evidence="5">
    <location>
        <begin position="167"/>
        <end position="188"/>
    </location>
</feature>
<dbReference type="PANTHER" id="PTHR30055:SF151">
    <property type="entry name" value="TRANSCRIPTIONAL REGULATORY PROTEIN"/>
    <property type="match status" value="1"/>
</dbReference>
<keyword evidence="1" id="KW-0805">Transcription regulation</keyword>
<dbReference type="Gene3D" id="1.10.357.10">
    <property type="entry name" value="Tetracycline Repressor, domain 2"/>
    <property type="match status" value="1"/>
</dbReference>
<dbReference type="PRINTS" id="PR00455">
    <property type="entry name" value="HTHTETR"/>
</dbReference>
<dbReference type="SUPFAM" id="SSF48498">
    <property type="entry name" value="Tetracyclin repressor-like, C-terminal domain"/>
    <property type="match status" value="1"/>
</dbReference>
<dbReference type="Pfam" id="PF17935">
    <property type="entry name" value="TetR_C_27"/>
    <property type="match status" value="1"/>
</dbReference>
<reference evidence="7 8" key="1">
    <citation type="journal article" date="2020" name="Int. J. Syst. Evol. Microbiol.">
        <title>Reclassification of Streptomyces castelarensis and Streptomyces sporoclivatus as later heterotypic synonyms of Streptomyces antimycoticus.</title>
        <authorList>
            <person name="Komaki H."/>
            <person name="Tamura T."/>
        </authorList>
    </citation>
    <scope>NUCLEOTIDE SEQUENCE [LARGE SCALE GENOMIC DNA]</scope>
    <source>
        <strain evidence="7 8">NBRC 13459</strain>
    </source>
</reference>
<dbReference type="InterPro" id="IPR009057">
    <property type="entry name" value="Homeodomain-like_sf"/>
</dbReference>
<dbReference type="EMBL" id="BJHW01000001">
    <property type="protein sequence ID" value="GDY58023.1"/>
    <property type="molecule type" value="Genomic_DNA"/>
</dbReference>
<sequence>MRSGPLDAETILTATEDVLRRHGPAKATVLDVARALGVSHASVYRHFPSKAALREAVTRRWLGRARDPLAAVASDTRQAPPERLRTWFTTLFAAKRTLLSDDPELFATYRVLTAEHSSAAADHVTDLIEQLRVIIEDGVTSGDFASLDPTATARTVFDATMAYHHPAHAPNGSPRGPRPPCGPSAPCSSTACARADSACVQQPE</sequence>